<keyword evidence="2 4" id="KW-0442">Lipid degradation</keyword>
<protein>
    <submittedName>
        <fullName evidence="6">NTE family protein</fullName>
    </submittedName>
</protein>
<organism evidence="6 7">
    <name type="scientific">Alicyclobacillus cycloheptanicus</name>
    <dbReference type="NCBI Taxonomy" id="1457"/>
    <lineage>
        <taxon>Bacteria</taxon>
        <taxon>Bacillati</taxon>
        <taxon>Bacillota</taxon>
        <taxon>Bacilli</taxon>
        <taxon>Bacillales</taxon>
        <taxon>Alicyclobacillaceae</taxon>
        <taxon>Alicyclobacillus</taxon>
    </lineage>
</organism>
<dbReference type="Proteomes" id="UP001232973">
    <property type="component" value="Unassembled WGS sequence"/>
</dbReference>
<evidence type="ECO:0000256" key="3">
    <source>
        <dbReference type="ARBA" id="ARBA00023098"/>
    </source>
</evidence>
<name>A0ABT9XKM7_9BACL</name>
<evidence type="ECO:0000259" key="5">
    <source>
        <dbReference type="PROSITE" id="PS51635"/>
    </source>
</evidence>
<keyword evidence="1 4" id="KW-0378">Hydrolase</keyword>
<dbReference type="SUPFAM" id="SSF52151">
    <property type="entry name" value="FabD/lysophospholipase-like"/>
    <property type="match status" value="1"/>
</dbReference>
<reference evidence="6 7" key="1">
    <citation type="submission" date="2023-07" db="EMBL/GenBank/DDBJ databases">
        <title>Genomic Encyclopedia of Type Strains, Phase IV (KMG-IV): sequencing the most valuable type-strain genomes for metagenomic binning, comparative biology and taxonomic classification.</title>
        <authorList>
            <person name="Goeker M."/>
        </authorList>
    </citation>
    <scope>NUCLEOTIDE SEQUENCE [LARGE SCALE GENOMIC DNA]</scope>
    <source>
        <strain evidence="6 7">DSM 4006</strain>
    </source>
</reference>
<comment type="caution">
    <text evidence="6">The sequence shown here is derived from an EMBL/GenBank/DDBJ whole genome shotgun (WGS) entry which is preliminary data.</text>
</comment>
<proteinExistence type="predicted"/>
<evidence type="ECO:0000256" key="1">
    <source>
        <dbReference type="ARBA" id="ARBA00022801"/>
    </source>
</evidence>
<feature type="active site" description="Proton acceptor" evidence="4">
    <location>
        <position position="153"/>
    </location>
</feature>
<dbReference type="InterPro" id="IPR002641">
    <property type="entry name" value="PNPLA_dom"/>
</dbReference>
<dbReference type="PROSITE" id="PS51635">
    <property type="entry name" value="PNPLA"/>
    <property type="match status" value="1"/>
</dbReference>
<comment type="caution">
    <text evidence="4">Lacks conserved residue(s) required for the propagation of feature annotation.</text>
</comment>
<dbReference type="EMBL" id="JAUSTP010000025">
    <property type="protein sequence ID" value="MDQ0190859.1"/>
    <property type="molecule type" value="Genomic_DNA"/>
</dbReference>
<dbReference type="Gene3D" id="3.40.1090.10">
    <property type="entry name" value="Cytosolic phospholipase A2 catalytic domain"/>
    <property type="match status" value="2"/>
</dbReference>
<dbReference type="InterPro" id="IPR050301">
    <property type="entry name" value="NTE"/>
</dbReference>
<keyword evidence="3 4" id="KW-0443">Lipid metabolism</keyword>
<feature type="active site" description="Nucleophile" evidence="4">
    <location>
        <position position="41"/>
    </location>
</feature>
<evidence type="ECO:0000256" key="4">
    <source>
        <dbReference type="PROSITE-ProRule" id="PRU01161"/>
    </source>
</evidence>
<keyword evidence="7" id="KW-1185">Reference proteome</keyword>
<dbReference type="RefSeq" id="WP_274456179.1">
    <property type="nucleotide sequence ID" value="NZ_CP067097.1"/>
</dbReference>
<gene>
    <name evidence="6" type="ORF">J2S03_002726</name>
</gene>
<evidence type="ECO:0000256" key="2">
    <source>
        <dbReference type="ARBA" id="ARBA00022963"/>
    </source>
</evidence>
<accession>A0ABT9XKM7</accession>
<evidence type="ECO:0000313" key="7">
    <source>
        <dbReference type="Proteomes" id="UP001232973"/>
    </source>
</evidence>
<feature type="domain" description="PNPLA" evidence="5">
    <location>
        <begin position="8"/>
        <end position="166"/>
    </location>
</feature>
<feature type="short sequence motif" description="GXSXG" evidence="4">
    <location>
        <begin position="39"/>
        <end position="43"/>
    </location>
</feature>
<dbReference type="InterPro" id="IPR016035">
    <property type="entry name" value="Acyl_Trfase/lysoPLipase"/>
</dbReference>
<evidence type="ECO:0000313" key="6">
    <source>
        <dbReference type="EMBL" id="MDQ0190859.1"/>
    </source>
</evidence>
<sequence>MDRPMVGVALGSGGAKGFAHVGVLKALEEHHVPIDVVSGSSMGSLVGALYATGMRVSFMERLACTLRWRHWVDLTVPKMGMIAGEKVHQMMSMLTRGLDMQAAAKPLAIVAAELVSKQAVTFRDGPIADAVRASIAIPGVFVPYVKDGKVYVDGGVVDRVPIQAARGLGADIVIAVDVASVQRERPPQGIVDVILQSLDMMQDEVYRYRAKTADIYVEPDVSEVGTSQFHKAKQAIDAGYQAALAQMDSILELMRSRGVPCTAESTQSGTGEVIG</sequence>
<feature type="short sequence motif" description="DGA/G" evidence="4">
    <location>
        <begin position="153"/>
        <end position="155"/>
    </location>
</feature>
<dbReference type="Pfam" id="PF01734">
    <property type="entry name" value="Patatin"/>
    <property type="match status" value="1"/>
</dbReference>
<dbReference type="PANTHER" id="PTHR14226">
    <property type="entry name" value="NEUROPATHY TARGET ESTERASE/SWISS CHEESE D.MELANOGASTER"/>
    <property type="match status" value="1"/>
</dbReference>
<dbReference type="PANTHER" id="PTHR14226:SF76">
    <property type="entry name" value="NTE FAMILY PROTEIN RSSA"/>
    <property type="match status" value="1"/>
</dbReference>